<protein>
    <submittedName>
        <fullName evidence="1">Uncharacterized protein</fullName>
    </submittedName>
</protein>
<organism evidence="1">
    <name type="scientific">uncultured Caudovirales phage</name>
    <dbReference type="NCBI Taxonomy" id="2100421"/>
    <lineage>
        <taxon>Viruses</taxon>
        <taxon>Duplodnaviria</taxon>
        <taxon>Heunggongvirae</taxon>
        <taxon>Uroviricota</taxon>
        <taxon>Caudoviricetes</taxon>
        <taxon>Peduoviridae</taxon>
        <taxon>Maltschvirus</taxon>
        <taxon>Maltschvirus maltsch</taxon>
    </lineage>
</organism>
<evidence type="ECO:0000313" key="1">
    <source>
        <dbReference type="EMBL" id="CAB5220447.1"/>
    </source>
</evidence>
<accession>A0A6J7WRT7</accession>
<gene>
    <name evidence="1" type="ORF">UFOVP236_59</name>
</gene>
<name>A0A6J7WRT7_9CAUD</name>
<proteinExistence type="predicted"/>
<dbReference type="EMBL" id="LR798284">
    <property type="protein sequence ID" value="CAB5220447.1"/>
    <property type="molecule type" value="Genomic_DNA"/>
</dbReference>
<sequence length="53" mass="6091">MTVQEMINQLQSLPKDIDVYVWDAGNRVSIAMVDDAFIHDEYPFVDINTTTDD</sequence>
<reference evidence="1" key="1">
    <citation type="submission" date="2020-05" db="EMBL/GenBank/DDBJ databases">
        <authorList>
            <person name="Chiriac C."/>
            <person name="Salcher M."/>
            <person name="Ghai R."/>
            <person name="Kavagutti S V."/>
        </authorList>
    </citation>
    <scope>NUCLEOTIDE SEQUENCE</scope>
</reference>